<name>A0AAV4QLG4_CAEEX</name>
<proteinExistence type="predicted"/>
<gene>
    <name evidence="1" type="ORF">CEXT_304891</name>
</gene>
<sequence>MNDSISSSSVDGTLVSDLNRHSSIRVPKEQKMLFWSYFRYQWKVVAGIVLPFSVDTGSTLDWDTGKFFDLLSVFAHFVRFRVCQYLDGCVLKSDRQWVNKERNRMCR</sequence>
<comment type="caution">
    <text evidence="1">The sequence shown here is derived from an EMBL/GenBank/DDBJ whole genome shotgun (WGS) entry which is preliminary data.</text>
</comment>
<reference evidence="1 2" key="1">
    <citation type="submission" date="2021-06" db="EMBL/GenBank/DDBJ databases">
        <title>Caerostris extrusa draft genome.</title>
        <authorList>
            <person name="Kono N."/>
            <person name="Arakawa K."/>
        </authorList>
    </citation>
    <scope>NUCLEOTIDE SEQUENCE [LARGE SCALE GENOMIC DNA]</scope>
</reference>
<protein>
    <submittedName>
        <fullName evidence="1">Uncharacterized protein</fullName>
    </submittedName>
</protein>
<accession>A0AAV4QLG4</accession>
<dbReference type="EMBL" id="BPLR01006417">
    <property type="protein sequence ID" value="GIY09674.1"/>
    <property type="molecule type" value="Genomic_DNA"/>
</dbReference>
<dbReference type="AlphaFoldDB" id="A0AAV4QLG4"/>
<organism evidence="1 2">
    <name type="scientific">Caerostris extrusa</name>
    <name type="common">Bark spider</name>
    <name type="synonym">Caerostris bankana</name>
    <dbReference type="NCBI Taxonomy" id="172846"/>
    <lineage>
        <taxon>Eukaryota</taxon>
        <taxon>Metazoa</taxon>
        <taxon>Ecdysozoa</taxon>
        <taxon>Arthropoda</taxon>
        <taxon>Chelicerata</taxon>
        <taxon>Arachnida</taxon>
        <taxon>Araneae</taxon>
        <taxon>Araneomorphae</taxon>
        <taxon>Entelegynae</taxon>
        <taxon>Araneoidea</taxon>
        <taxon>Araneidae</taxon>
        <taxon>Caerostris</taxon>
    </lineage>
</organism>
<keyword evidence="2" id="KW-1185">Reference proteome</keyword>
<dbReference type="Proteomes" id="UP001054945">
    <property type="component" value="Unassembled WGS sequence"/>
</dbReference>
<evidence type="ECO:0000313" key="2">
    <source>
        <dbReference type="Proteomes" id="UP001054945"/>
    </source>
</evidence>
<evidence type="ECO:0000313" key="1">
    <source>
        <dbReference type="EMBL" id="GIY09674.1"/>
    </source>
</evidence>